<gene>
    <name evidence="1" type="ORF">NO1_1722</name>
</gene>
<protein>
    <submittedName>
        <fullName evidence="1">Uncharacterized protein</fullName>
    </submittedName>
</protein>
<dbReference type="AlphaFoldDB" id="A0A388TDE3"/>
<accession>A0A388TDE3</accession>
<proteinExistence type="predicted"/>
<evidence type="ECO:0000313" key="1">
    <source>
        <dbReference type="EMBL" id="GBR74570.1"/>
    </source>
</evidence>
<name>A0A388TDE3_TERA1</name>
<dbReference type="EMBL" id="BGZN01000056">
    <property type="protein sequence ID" value="GBR74570.1"/>
    <property type="molecule type" value="Genomic_DNA"/>
</dbReference>
<organism evidence="1 2">
    <name type="scientific">Termititenax aidoneus</name>
    <dbReference type="NCBI Taxonomy" id="2218524"/>
    <lineage>
        <taxon>Bacteria</taxon>
        <taxon>Bacillati</taxon>
        <taxon>Candidatus Margulisiibacteriota</taxon>
        <taxon>Candidatus Termititenacia</taxon>
        <taxon>Candidatus Termititenacales</taxon>
        <taxon>Candidatus Termititenacaceae</taxon>
        <taxon>Candidatus Termititenax</taxon>
    </lineage>
</organism>
<dbReference type="Proteomes" id="UP000269352">
    <property type="component" value="Unassembled WGS sequence"/>
</dbReference>
<sequence>RVEKQTAIKTKKELSELTLSDCLQDKAENPDVTPNWNFFNQLNISGKSAVVAQQFSTEKTGLKLDGVDLFNDTSNQYLRNMYDIQARLYIEKTKPELELKTITYKIIFYNQYGEHITTWTCTDDNPRFAIEWKGQSMPAFNGLMSDKPASVKVDITRYITKEGNIWERRSGLN</sequence>
<reference evidence="1 2" key="1">
    <citation type="journal article" date="2019" name="ISME J.">
        <title>Genome analyses of uncultured TG2/ZB3 bacteria in 'Margulisbacteria' specifically attached to ectosymbiotic spirochetes of protists in the termite gut.</title>
        <authorList>
            <person name="Utami Y.D."/>
            <person name="Kuwahara H."/>
            <person name="Igai K."/>
            <person name="Murakami T."/>
            <person name="Sugaya K."/>
            <person name="Morikawa T."/>
            <person name="Nagura Y."/>
            <person name="Yuki M."/>
            <person name="Deevong P."/>
            <person name="Inoue T."/>
            <person name="Kihara K."/>
            <person name="Lo N."/>
            <person name="Yamada A."/>
            <person name="Ohkuma M."/>
            <person name="Hongoh Y."/>
        </authorList>
    </citation>
    <scope>NUCLEOTIDE SEQUENCE [LARGE SCALE GENOMIC DNA]</scope>
    <source>
        <strain evidence="1">NkOx7-01</strain>
    </source>
</reference>
<keyword evidence="2" id="KW-1185">Reference proteome</keyword>
<feature type="non-terminal residue" evidence="1">
    <location>
        <position position="1"/>
    </location>
</feature>
<comment type="caution">
    <text evidence="1">The sequence shown here is derived from an EMBL/GenBank/DDBJ whole genome shotgun (WGS) entry which is preliminary data.</text>
</comment>
<evidence type="ECO:0000313" key="2">
    <source>
        <dbReference type="Proteomes" id="UP000269352"/>
    </source>
</evidence>